<sequence>MFQFYSAETYNKFKLIFIFLPYFCIVLKLTINKIITFPLVILIKFYQWFISPLLPKNCRYEPTCSHYMVESLQVHGIFKGFWLGIKRISKCHPWGGSGYDPVPPKK</sequence>
<keyword evidence="2" id="KW-0812">Transmembrane</keyword>
<keyword evidence="2" id="KW-1133">Transmembrane helix</keyword>
<protein>
    <recommendedName>
        <fullName evidence="1">Putative membrane protein insertion efficiency factor</fullName>
    </recommendedName>
</protein>
<comment type="subcellular location">
    <subcellularLocation>
        <location evidence="1">Cell membrane</location>
        <topology evidence="1">Peripheral membrane protein</topology>
        <orientation evidence="1">Cytoplasmic side</orientation>
    </subcellularLocation>
</comment>
<dbReference type="Pfam" id="PF01809">
    <property type="entry name" value="YidD"/>
    <property type="match status" value="1"/>
</dbReference>
<reference evidence="4" key="1">
    <citation type="submission" date="2021-01" db="EMBL/GenBank/DDBJ databases">
        <title>Genome public.</title>
        <authorList>
            <person name="Liu C."/>
            <person name="Sun Q."/>
        </authorList>
    </citation>
    <scope>NUCLEOTIDE SEQUENCE [LARGE SCALE GENOMIC DNA]</scope>
    <source>
        <strain evidence="4">YIM B02567</strain>
    </source>
</reference>
<comment type="function">
    <text evidence="1">Could be involved in insertion of integral membrane proteins into the membrane.</text>
</comment>
<evidence type="ECO:0000256" key="1">
    <source>
        <dbReference type="HAMAP-Rule" id="MF_00386"/>
    </source>
</evidence>
<dbReference type="Proteomes" id="UP000628669">
    <property type="component" value="Unassembled WGS sequence"/>
</dbReference>
<keyword evidence="1 2" id="KW-0472">Membrane</keyword>
<comment type="similarity">
    <text evidence="1">Belongs to the UPF0161 family.</text>
</comment>
<evidence type="ECO:0000256" key="2">
    <source>
        <dbReference type="SAM" id="Phobius"/>
    </source>
</evidence>
<keyword evidence="1" id="KW-1003">Cell membrane</keyword>
<dbReference type="InterPro" id="IPR002696">
    <property type="entry name" value="Membr_insert_effic_factor_YidD"/>
</dbReference>
<dbReference type="PANTHER" id="PTHR33383">
    <property type="entry name" value="MEMBRANE PROTEIN INSERTION EFFICIENCY FACTOR-RELATED"/>
    <property type="match status" value="1"/>
</dbReference>
<dbReference type="HAMAP" id="MF_00386">
    <property type="entry name" value="UPF0161_YidD"/>
    <property type="match status" value="1"/>
</dbReference>
<name>A0ABS1FTY0_9FLAO</name>
<evidence type="ECO:0000313" key="4">
    <source>
        <dbReference type="Proteomes" id="UP000628669"/>
    </source>
</evidence>
<accession>A0ABS1FTY0</accession>
<gene>
    <name evidence="3" type="primary">yidD</name>
    <name evidence="3" type="ORF">JHL15_09010</name>
</gene>
<dbReference type="SMART" id="SM01234">
    <property type="entry name" value="Haemolytic"/>
    <property type="match status" value="1"/>
</dbReference>
<evidence type="ECO:0000313" key="3">
    <source>
        <dbReference type="EMBL" id="MBK1895887.1"/>
    </source>
</evidence>
<dbReference type="PANTHER" id="PTHR33383:SF1">
    <property type="entry name" value="MEMBRANE PROTEIN INSERTION EFFICIENCY FACTOR-RELATED"/>
    <property type="match status" value="1"/>
</dbReference>
<keyword evidence="4" id="KW-1185">Reference proteome</keyword>
<feature type="transmembrane region" description="Helical" evidence="2">
    <location>
        <begin position="15"/>
        <end position="43"/>
    </location>
</feature>
<dbReference type="EMBL" id="JAENHK010000008">
    <property type="protein sequence ID" value="MBK1895887.1"/>
    <property type="molecule type" value="Genomic_DNA"/>
</dbReference>
<organism evidence="3 4">
    <name type="scientific">Chryseobacterium paridis</name>
    <dbReference type="NCBI Taxonomy" id="2800328"/>
    <lineage>
        <taxon>Bacteria</taxon>
        <taxon>Pseudomonadati</taxon>
        <taxon>Bacteroidota</taxon>
        <taxon>Flavobacteriia</taxon>
        <taxon>Flavobacteriales</taxon>
        <taxon>Weeksellaceae</taxon>
        <taxon>Chryseobacterium group</taxon>
        <taxon>Chryseobacterium</taxon>
    </lineage>
</organism>
<comment type="caution">
    <text evidence="3">The sequence shown here is derived from an EMBL/GenBank/DDBJ whole genome shotgun (WGS) entry which is preliminary data.</text>
</comment>
<proteinExistence type="inferred from homology"/>
<dbReference type="NCBIfam" id="TIGR00278">
    <property type="entry name" value="membrane protein insertion efficiency factor YidD"/>
    <property type="match status" value="1"/>
</dbReference>